<reference evidence="3 4" key="1">
    <citation type="submission" date="2024-01" db="EMBL/GenBank/DDBJ databases">
        <title>Genome assemblies of Stephania.</title>
        <authorList>
            <person name="Yang L."/>
        </authorList>
    </citation>
    <scope>NUCLEOTIDE SEQUENCE [LARGE SCALE GENOMIC DNA]</scope>
    <source>
        <strain evidence="3">YNDBR</strain>
        <tissue evidence="3">Leaf</tissue>
    </source>
</reference>
<dbReference type="GO" id="GO:0042773">
    <property type="term" value="P:ATP synthesis coupled electron transport"/>
    <property type="evidence" value="ECO:0007669"/>
    <property type="project" value="InterPro"/>
</dbReference>
<keyword evidence="1" id="KW-0408">Iron</keyword>
<dbReference type="Gene3D" id="3.10.20.740">
    <property type="match status" value="1"/>
</dbReference>
<evidence type="ECO:0000256" key="2">
    <source>
        <dbReference type="SAM" id="MobiDB-lite"/>
    </source>
</evidence>
<dbReference type="Pfam" id="PF13510">
    <property type="entry name" value="Fer2_4"/>
    <property type="match status" value="1"/>
</dbReference>
<sequence length="161" mass="17982">MPYLILEQSSPFTSTRRDILSRSLRVRAIATPHPSPPHRASNAGRSGAPQPQEIHPPRTPPGGARVHFPKPKDAIEVFVDGFPVTIPKGMTILLGLRDRRVDIPRFCYHSRLFITGNCRMCLVEVKKSPKPVASCAMPTLPGLGNLDDRFNSKWRSSYLIF</sequence>
<dbReference type="Proteomes" id="UP001420932">
    <property type="component" value="Unassembled WGS sequence"/>
</dbReference>
<dbReference type="InterPro" id="IPR036010">
    <property type="entry name" value="2Fe-2S_ferredoxin-like_sf"/>
</dbReference>
<dbReference type="AlphaFoldDB" id="A0AAP0EPE4"/>
<dbReference type="SUPFAM" id="SSF54292">
    <property type="entry name" value="2Fe-2S ferredoxin-like"/>
    <property type="match status" value="1"/>
</dbReference>
<dbReference type="GO" id="GO:0051536">
    <property type="term" value="F:iron-sulfur cluster binding"/>
    <property type="evidence" value="ECO:0007669"/>
    <property type="project" value="UniProtKB-KW"/>
</dbReference>
<dbReference type="InterPro" id="IPR000283">
    <property type="entry name" value="NADH_UbQ_OxRdtase_75kDa_su_CS"/>
</dbReference>
<comment type="caution">
    <text evidence="3">The sequence shown here is derived from an EMBL/GenBank/DDBJ whole genome shotgun (WGS) entry which is preliminary data.</text>
</comment>
<evidence type="ECO:0000313" key="3">
    <source>
        <dbReference type="EMBL" id="KAK9093368.1"/>
    </source>
</evidence>
<dbReference type="EMBL" id="JBBNAF010000012">
    <property type="protein sequence ID" value="KAK9093368.1"/>
    <property type="molecule type" value="Genomic_DNA"/>
</dbReference>
<gene>
    <name evidence="3" type="ORF">Syun_028279</name>
</gene>
<protein>
    <recommendedName>
        <fullName evidence="5">NADH dehydrogenase subunit 11</fullName>
    </recommendedName>
</protein>
<name>A0AAP0EPE4_9MAGN</name>
<feature type="region of interest" description="Disordered" evidence="2">
    <location>
        <begin position="28"/>
        <end position="67"/>
    </location>
</feature>
<dbReference type="InterPro" id="IPR001041">
    <property type="entry name" value="2Fe-2S_ferredoxin-type"/>
</dbReference>
<evidence type="ECO:0000313" key="4">
    <source>
        <dbReference type="Proteomes" id="UP001420932"/>
    </source>
</evidence>
<organism evidence="3 4">
    <name type="scientific">Stephania yunnanensis</name>
    <dbReference type="NCBI Taxonomy" id="152371"/>
    <lineage>
        <taxon>Eukaryota</taxon>
        <taxon>Viridiplantae</taxon>
        <taxon>Streptophyta</taxon>
        <taxon>Embryophyta</taxon>
        <taxon>Tracheophyta</taxon>
        <taxon>Spermatophyta</taxon>
        <taxon>Magnoliopsida</taxon>
        <taxon>Ranunculales</taxon>
        <taxon>Menispermaceae</taxon>
        <taxon>Menispermoideae</taxon>
        <taxon>Cissampelideae</taxon>
        <taxon>Stephania</taxon>
    </lineage>
</organism>
<dbReference type="PROSITE" id="PS00641">
    <property type="entry name" value="COMPLEX1_75K_1"/>
    <property type="match status" value="1"/>
</dbReference>
<proteinExistence type="predicted"/>
<evidence type="ECO:0008006" key="5">
    <source>
        <dbReference type="Google" id="ProtNLM"/>
    </source>
</evidence>
<evidence type="ECO:0000256" key="1">
    <source>
        <dbReference type="ARBA" id="ARBA00023014"/>
    </source>
</evidence>
<dbReference type="CDD" id="cd00207">
    <property type="entry name" value="fer2"/>
    <property type="match status" value="1"/>
</dbReference>
<accession>A0AAP0EPE4</accession>
<dbReference type="GO" id="GO:0008137">
    <property type="term" value="F:NADH dehydrogenase (ubiquinone) activity"/>
    <property type="evidence" value="ECO:0007669"/>
    <property type="project" value="InterPro"/>
</dbReference>
<keyword evidence="1" id="KW-0479">Metal-binding</keyword>
<keyword evidence="1" id="KW-0411">Iron-sulfur</keyword>
<keyword evidence="4" id="KW-1185">Reference proteome</keyword>
<dbReference type="GO" id="GO:0016020">
    <property type="term" value="C:membrane"/>
    <property type="evidence" value="ECO:0007669"/>
    <property type="project" value="InterPro"/>
</dbReference>